<dbReference type="PROSITE" id="PS00715">
    <property type="entry name" value="SIGMA70_1"/>
    <property type="match status" value="1"/>
</dbReference>
<dbReference type="InterPro" id="IPR013324">
    <property type="entry name" value="RNA_pol_sigma_r3/r4-like"/>
</dbReference>
<dbReference type="InterPro" id="IPR050239">
    <property type="entry name" value="Sigma-70_RNA_pol_init_factors"/>
</dbReference>
<dbReference type="InterPro" id="IPR007624">
    <property type="entry name" value="RNA_pol_sigma70_r3"/>
</dbReference>
<dbReference type="EMBL" id="LGKN01000003">
    <property type="protein sequence ID" value="KPL89176.1"/>
    <property type="molecule type" value="Genomic_DNA"/>
</dbReference>
<dbReference type="Gene3D" id="1.10.601.10">
    <property type="entry name" value="RNA Polymerase Primary Sigma Factor"/>
    <property type="match status" value="1"/>
</dbReference>
<dbReference type="InterPro" id="IPR007627">
    <property type="entry name" value="RNA_pol_sigma70_r2"/>
</dbReference>
<evidence type="ECO:0000256" key="2">
    <source>
        <dbReference type="ARBA" id="ARBA00023015"/>
    </source>
</evidence>
<dbReference type="Gene3D" id="1.10.10.10">
    <property type="entry name" value="Winged helix-like DNA-binding domain superfamily/Winged helix DNA-binding domain"/>
    <property type="match status" value="2"/>
</dbReference>
<dbReference type="RefSeq" id="WP_054493874.1">
    <property type="nucleotide sequence ID" value="NZ_BBZA01000226.1"/>
</dbReference>
<keyword evidence="2 6" id="KW-0805">Transcription regulation</keyword>
<keyword evidence="3 6" id="KW-0731">Sigma factor</keyword>
<proteinExistence type="inferred from homology"/>
<protein>
    <recommendedName>
        <fullName evidence="6">RNA polymerase sigma factor</fullName>
    </recommendedName>
</protein>
<dbReference type="InterPro" id="IPR013325">
    <property type="entry name" value="RNA_pol_sigma_r2"/>
</dbReference>
<evidence type="ECO:0000256" key="4">
    <source>
        <dbReference type="ARBA" id="ARBA00023125"/>
    </source>
</evidence>
<dbReference type="Pfam" id="PF04545">
    <property type="entry name" value="Sigma70_r4"/>
    <property type="match status" value="1"/>
</dbReference>
<comment type="caution">
    <text evidence="9">The sequence shown here is derived from an EMBL/GenBank/DDBJ whole genome shotgun (WGS) entry which is preliminary data.</text>
</comment>
<dbReference type="FunFam" id="1.10.601.10:FF:000001">
    <property type="entry name" value="RNA polymerase sigma factor SigA"/>
    <property type="match status" value="1"/>
</dbReference>
<dbReference type="Proteomes" id="UP000037784">
    <property type="component" value="Unassembled WGS sequence"/>
</dbReference>
<dbReference type="GO" id="GO:0006352">
    <property type="term" value="P:DNA-templated transcription initiation"/>
    <property type="evidence" value="ECO:0007669"/>
    <property type="project" value="InterPro"/>
</dbReference>
<comment type="function">
    <text evidence="6">Sigma factors are initiation factors that promote the attachment of RNA polymerase to specific initiation sites and are then released.</text>
</comment>
<dbReference type="GO" id="GO:0016987">
    <property type="term" value="F:sigma factor activity"/>
    <property type="evidence" value="ECO:0007669"/>
    <property type="project" value="UniProtKB-KW"/>
</dbReference>
<dbReference type="InterPro" id="IPR009042">
    <property type="entry name" value="RNA_pol_sigma70_r1_2"/>
</dbReference>
<dbReference type="InterPro" id="IPR014284">
    <property type="entry name" value="RNA_pol_sigma-70_dom"/>
</dbReference>
<evidence type="ECO:0000313" key="12">
    <source>
        <dbReference type="Proteomes" id="UP000050502"/>
    </source>
</evidence>
<name>A0A0N0RFT1_9CHLR</name>
<evidence type="ECO:0000256" key="5">
    <source>
        <dbReference type="ARBA" id="ARBA00023163"/>
    </source>
</evidence>
<dbReference type="EMBL" id="BBZA01000226">
    <property type="protein sequence ID" value="GAP64134.1"/>
    <property type="molecule type" value="Genomic_DNA"/>
</dbReference>
<dbReference type="Pfam" id="PF04542">
    <property type="entry name" value="Sigma70_r2"/>
    <property type="match status" value="1"/>
</dbReference>
<dbReference type="NCBIfam" id="TIGR02937">
    <property type="entry name" value="sigma70-ECF"/>
    <property type="match status" value="1"/>
</dbReference>
<dbReference type="SUPFAM" id="SSF88659">
    <property type="entry name" value="Sigma3 and sigma4 domains of RNA polymerase sigma factors"/>
    <property type="match status" value="2"/>
</dbReference>
<evidence type="ECO:0000256" key="6">
    <source>
        <dbReference type="RuleBase" id="RU362124"/>
    </source>
</evidence>
<evidence type="ECO:0000259" key="8">
    <source>
        <dbReference type="PROSITE" id="PS00716"/>
    </source>
</evidence>
<dbReference type="STRING" id="872965.SE16_01335"/>
<keyword evidence="5 6" id="KW-0804">Transcription</keyword>
<gene>
    <name evidence="9" type="ORF">ARMA_2557</name>
    <name evidence="10" type="ORF">SE16_01335</name>
</gene>
<dbReference type="CDD" id="cd06171">
    <property type="entry name" value="Sigma70_r4"/>
    <property type="match status" value="1"/>
</dbReference>
<feature type="domain" description="RNA polymerase sigma-70" evidence="7">
    <location>
        <begin position="168"/>
        <end position="181"/>
    </location>
</feature>
<dbReference type="InterPro" id="IPR000943">
    <property type="entry name" value="RNA_pol_sigma70"/>
</dbReference>
<dbReference type="AlphaFoldDB" id="A0A0N0RFT1"/>
<organism evidence="9 11">
    <name type="scientific">Ardenticatena maritima</name>
    <dbReference type="NCBI Taxonomy" id="872965"/>
    <lineage>
        <taxon>Bacteria</taxon>
        <taxon>Bacillati</taxon>
        <taxon>Chloroflexota</taxon>
        <taxon>Ardenticatenia</taxon>
        <taxon>Ardenticatenales</taxon>
        <taxon>Ardenticatenaceae</taxon>
        <taxon>Ardenticatena</taxon>
    </lineage>
</organism>
<dbReference type="GO" id="GO:0003677">
    <property type="term" value="F:DNA binding"/>
    <property type="evidence" value="ECO:0007669"/>
    <property type="project" value="UniProtKB-KW"/>
</dbReference>
<reference evidence="9 11" key="1">
    <citation type="journal article" date="2015" name="Genome Announc.">
        <title>Draft Genome Sequence of a Heterotrophic Facultative Anaerobic Thermophilic Bacterium, Ardenticatena maritima Strain 110ST.</title>
        <authorList>
            <person name="Kawaichi S."/>
            <person name="Yoshida T."/>
            <person name="Sako Y."/>
            <person name="Nakamura R."/>
        </authorList>
    </citation>
    <scope>NUCLEOTIDE SEQUENCE [LARGE SCALE GENOMIC DNA]</scope>
    <source>
        <strain evidence="9 11">110S</strain>
    </source>
</reference>
<reference evidence="11" key="3">
    <citation type="submission" date="2015-08" db="EMBL/GenBank/DDBJ databases">
        <title>Draft Genome Sequence of a Heterotrophic Facultative Anaerobic Bacterium Ardenticatena maritima Strain 110S.</title>
        <authorList>
            <person name="Kawaichi S."/>
            <person name="Yoshida T."/>
            <person name="Sako Y."/>
            <person name="Nakamura R."/>
        </authorList>
    </citation>
    <scope>NUCLEOTIDE SEQUENCE [LARGE SCALE GENOMIC DNA]</scope>
    <source>
        <strain evidence="11">110S</strain>
    </source>
</reference>
<dbReference type="PATRIC" id="fig|872965.6.peg.210"/>
<dbReference type="PANTHER" id="PTHR30603">
    <property type="entry name" value="RNA POLYMERASE SIGMA FACTOR RPO"/>
    <property type="match status" value="1"/>
</dbReference>
<keyword evidence="11" id="KW-1185">Reference proteome</keyword>
<evidence type="ECO:0000313" key="11">
    <source>
        <dbReference type="Proteomes" id="UP000037784"/>
    </source>
</evidence>
<feature type="domain" description="RNA polymerase sigma-70" evidence="8">
    <location>
        <begin position="337"/>
        <end position="363"/>
    </location>
</feature>
<dbReference type="PANTHER" id="PTHR30603:SF60">
    <property type="entry name" value="RNA POLYMERASE SIGMA FACTOR RPOD"/>
    <property type="match status" value="1"/>
</dbReference>
<evidence type="ECO:0000256" key="3">
    <source>
        <dbReference type="ARBA" id="ARBA00023082"/>
    </source>
</evidence>
<dbReference type="InterPro" id="IPR036388">
    <property type="entry name" value="WH-like_DNA-bd_sf"/>
</dbReference>
<dbReference type="Pfam" id="PF04539">
    <property type="entry name" value="Sigma70_r3"/>
    <property type="match status" value="1"/>
</dbReference>
<dbReference type="InParanoid" id="A0A0N0RFT1"/>
<sequence>MTAIRHLDVLQPLLHLGQQRGYLHEQDLARHVPDIQHDPQARDALIEWLEMKGVKVKALPHHRRHTPPTFDNVNTDDNMALYLREISSIPLLTPQEESALAEAIVRGREAAALLEAAGDHSLDPDEEARLRALIREGECARDHLIKANFRLVVSIAKRYMGQGVSLLDLIQEGNIGLMRAVERFDHTRGYKFSTYATWWIRQAITRAVADQGRTIRLPVHMHERLNRIHREQRRLMQELERPPTVEELADACDLSPEQVAHALNVSHHTVSLASPMNDEDETELADFISDEQSPSPFDIVSRELLSCHLERILVALTPRECRVLELRFGLRGNRCHTLEEIGEKFGVTRERIRQIESRALEKLRNPRRARTLRDYLA</sequence>
<dbReference type="InterPro" id="IPR007630">
    <property type="entry name" value="RNA_pol_sigma70_r4"/>
</dbReference>
<accession>A0A0N0RFT1</accession>
<dbReference type="Pfam" id="PF00140">
    <property type="entry name" value="Sigma70_r1_2"/>
    <property type="match status" value="1"/>
</dbReference>
<evidence type="ECO:0000313" key="9">
    <source>
        <dbReference type="EMBL" id="GAP64134.1"/>
    </source>
</evidence>
<reference evidence="10 12" key="2">
    <citation type="submission" date="2015-07" db="EMBL/GenBank/DDBJ databases">
        <title>Whole genome sequence of Ardenticatena maritima DSM 23922.</title>
        <authorList>
            <person name="Hemp J."/>
            <person name="Ward L.M."/>
            <person name="Pace L.A."/>
            <person name="Fischer W.W."/>
        </authorList>
    </citation>
    <scope>NUCLEOTIDE SEQUENCE [LARGE SCALE GENOMIC DNA]</scope>
    <source>
        <strain evidence="10 12">110S</strain>
    </source>
</reference>
<dbReference type="PRINTS" id="PR00046">
    <property type="entry name" value="SIGMA70FCT"/>
</dbReference>
<dbReference type="Proteomes" id="UP000050502">
    <property type="component" value="Unassembled WGS sequence"/>
</dbReference>
<dbReference type="OrthoDB" id="147018at2"/>
<comment type="similarity">
    <text evidence="1 6">Belongs to the sigma-70 factor family.</text>
</comment>
<evidence type="ECO:0000256" key="1">
    <source>
        <dbReference type="ARBA" id="ARBA00007788"/>
    </source>
</evidence>
<dbReference type="SUPFAM" id="SSF88946">
    <property type="entry name" value="Sigma2 domain of RNA polymerase sigma factors"/>
    <property type="match status" value="1"/>
</dbReference>
<keyword evidence="4 6" id="KW-0238">DNA-binding</keyword>
<evidence type="ECO:0000259" key="7">
    <source>
        <dbReference type="PROSITE" id="PS00715"/>
    </source>
</evidence>
<evidence type="ECO:0000313" key="10">
    <source>
        <dbReference type="EMBL" id="KPL89176.1"/>
    </source>
</evidence>
<dbReference type="PROSITE" id="PS00716">
    <property type="entry name" value="SIGMA70_2"/>
    <property type="match status" value="1"/>
</dbReference>